<keyword evidence="4" id="KW-1185">Reference proteome</keyword>
<dbReference type="InterPro" id="IPR008279">
    <property type="entry name" value="PEP-util_enz_mobile_dom"/>
</dbReference>
<organism evidence="3 4">
    <name type="scientific">Brevibacterium sandarakinum</name>
    <dbReference type="NCBI Taxonomy" id="629680"/>
    <lineage>
        <taxon>Bacteria</taxon>
        <taxon>Bacillati</taxon>
        <taxon>Actinomycetota</taxon>
        <taxon>Actinomycetes</taxon>
        <taxon>Micrococcales</taxon>
        <taxon>Brevibacteriaceae</taxon>
        <taxon>Brevibacterium</taxon>
    </lineage>
</organism>
<dbReference type="AlphaFoldDB" id="A0A1H1SKI3"/>
<name>A0A1H1SKI3_BRESA</name>
<evidence type="ECO:0000313" key="4">
    <source>
        <dbReference type="Proteomes" id="UP000199700"/>
    </source>
</evidence>
<gene>
    <name evidence="3" type="ORF">SAMN04489751_2124</name>
</gene>
<protein>
    <submittedName>
        <fullName evidence="3">PEP-utilising enzyme, mobile domain</fullName>
    </submittedName>
</protein>
<dbReference type="GO" id="GO:0016772">
    <property type="term" value="F:transferase activity, transferring phosphorus-containing groups"/>
    <property type="evidence" value="ECO:0007669"/>
    <property type="project" value="InterPro"/>
</dbReference>
<accession>A0A1H1SKI3</accession>
<dbReference type="Proteomes" id="UP000199700">
    <property type="component" value="Chromosome"/>
</dbReference>
<dbReference type="Pfam" id="PF00391">
    <property type="entry name" value="PEP-utilizers"/>
    <property type="match status" value="1"/>
</dbReference>
<evidence type="ECO:0000259" key="2">
    <source>
        <dbReference type="Pfam" id="PF00391"/>
    </source>
</evidence>
<evidence type="ECO:0000256" key="1">
    <source>
        <dbReference type="SAM" id="MobiDB-lite"/>
    </source>
</evidence>
<sequence>MNRKQGEAPTQSSTFDVVGTGSNVYESEELIEGVAKWLETPQEVMDFVSEGDVSDTIVIARGGTTTFLTMALNAGIKGIITLQGAPESHLGIVSREYGIPAIMSVQFKQGVHTSRGETIPADGVRIRMDVSSRPSGTVSVEAGAPREDKPAVEPEHEPLSEEQQAQIALLLEKFGGEVPHGSEGDTIMQAEMTTRVLYADDDVKRDLTRQEANEAIRYYTWNEWDALSARATEGESGLIPRQEYEAMGIANCWFKHPTWLRTIEDRIGMDGIIDIGATGRREIGSKVNMLHLWALATATSFGRGIALELGLHETDFRADRVRTTFGTVRRLYKGLWSEGPILTSMKGYKAEILEKSWIERFTQNRIDLSDSATREAFVRFNGSAELMGFLLHFDNRTGVSDHGPYTLHDGGFVLVRDIFLNEPAWPWNNPESPLPWSVTVAMFFEAGTPLETKVVDISTLFTTPANYIPHISGVSVHQRDAWDTPMDEVRALTPEDMARLRTECEEQSSALYRRIAAMSTREKVEAGALTYSTGFALPVARAAGMYDELVADHGFTTIEPALEESYDTIVSGVATELIPRLFLTGSWGNPVPETASEVLSVNDRLRYQVYHAIIVRGFATVDKISDCTGLPVETVTAVLNEAIKAKHVKHNAKKGLNSLTGIGKGAYKLLRQTAVDEDTRSSIAVHYDRFLEPNRRFKQLTTDWQQGQTQTTESRFASVHGEITVILDGLTVIDSRFDYYTKHLSSAADSFRSGDTDALAKPLTDSYHDIWMELHEDLLATLSTTRTGADG</sequence>
<dbReference type="STRING" id="629680.SAMN04489751_2124"/>
<dbReference type="EMBL" id="LT629739">
    <property type="protein sequence ID" value="SDS48452.1"/>
    <property type="molecule type" value="Genomic_DNA"/>
</dbReference>
<feature type="compositionally biased region" description="Basic and acidic residues" evidence="1">
    <location>
        <begin position="144"/>
        <end position="156"/>
    </location>
</feature>
<feature type="domain" description="PEP-utilising enzyme mobile" evidence="2">
    <location>
        <begin position="57"/>
        <end position="109"/>
    </location>
</feature>
<dbReference type="Gene3D" id="3.50.30.10">
    <property type="entry name" value="Phosphohistidine domain"/>
    <property type="match status" value="1"/>
</dbReference>
<evidence type="ECO:0000313" key="3">
    <source>
        <dbReference type="EMBL" id="SDS48452.1"/>
    </source>
</evidence>
<dbReference type="InterPro" id="IPR036637">
    <property type="entry name" value="Phosphohistidine_dom_sf"/>
</dbReference>
<proteinExistence type="predicted"/>
<reference evidence="3" key="1">
    <citation type="submission" date="2016-10" db="EMBL/GenBank/DDBJ databases">
        <authorList>
            <person name="Varghese N."/>
            <person name="Submissions S."/>
        </authorList>
    </citation>
    <scope>NUCLEOTIDE SEQUENCE [LARGE SCALE GENOMIC DNA]</scope>
    <source>
        <strain evidence="3">DSM 22082</strain>
    </source>
</reference>
<dbReference type="RefSeq" id="WP_092105457.1">
    <property type="nucleotide sequence ID" value="NZ_LT629739.1"/>
</dbReference>
<dbReference type="SUPFAM" id="SSF52009">
    <property type="entry name" value="Phosphohistidine domain"/>
    <property type="match status" value="1"/>
</dbReference>
<dbReference type="OrthoDB" id="3568381at2"/>
<feature type="region of interest" description="Disordered" evidence="1">
    <location>
        <begin position="132"/>
        <end position="156"/>
    </location>
</feature>